<dbReference type="STRING" id="1434110.MSHOH_0174"/>
<feature type="domain" description="Glycosyl transferase family 1" evidence="1">
    <location>
        <begin position="209"/>
        <end position="380"/>
    </location>
</feature>
<dbReference type="GO" id="GO:0016757">
    <property type="term" value="F:glycosyltransferase activity"/>
    <property type="evidence" value="ECO:0007669"/>
    <property type="project" value="UniProtKB-KW"/>
</dbReference>
<dbReference type="OrthoDB" id="132546at2157"/>
<feature type="domain" description="Glycosyltransferase subfamily 4-like N-terminal" evidence="2">
    <location>
        <begin position="38"/>
        <end position="199"/>
    </location>
</feature>
<dbReference type="KEGG" id="mhor:MSHOH_0174"/>
<dbReference type="GeneID" id="24829292"/>
<dbReference type="EMBL" id="CP009516">
    <property type="protein sequence ID" value="AKB76657.1"/>
    <property type="molecule type" value="Genomic_DNA"/>
</dbReference>
<dbReference type="PATRIC" id="fig|1434110.4.peg.198"/>
<gene>
    <name evidence="3" type="ORF">MSHOH_0174</name>
</gene>
<dbReference type="Proteomes" id="UP000033101">
    <property type="component" value="Chromosome"/>
</dbReference>
<dbReference type="Gene3D" id="3.40.50.2000">
    <property type="entry name" value="Glycogen Phosphorylase B"/>
    <property type="match status" value="2"/>
</dbReference>
<dbReference type="InterPro" id="IPR001296">
    <property type="entry name" value="Glyco_trans_1"/>
</dbReference>
<name>A0A0E3SAE9_9EURY</name>
<dbReference type="EC" id="2.4.1.-" evidence="3"/>
<protein>
    <submittedName>
        <fullName evidence="3">Glycosyltransferase</fullName>
        <ecNumber evidence="3">2.4.1.-</ecNumber>
    </submittedName>
</protein>
<accession>A0A0E3SAE9</accession>
<evidence type="ECO:0000313" key="3">
    <source>
        <dbReference type="EMBL" id="AKB76657.1"/>
    </source>
</evidence>
<keyword evidence="3" id="KW-0328">Glycosyltransferase</keyword>
<dbReference type="RefSeq" id="WP_048136732.1">
    <property type="nucleotide sequence ID" value="NZ_CP009516.1"/>
</dbReference>
<evidence type="ECO:0000259" key="2">
    <source>
        <dbReference type="Pfam" id="PF13439"/>
    </source>
</evidence>
<keyword evidence="4" id="KW-1185">Reference proteome</keyword>
<dbReference type="AlphaFoldDB" id="A0A0E3SAE9"/>
<dbReference type="CDD" id="cd03794">
    <property type="entry name" value="GT4_WbuB-like"/>
    <property type="match status" value="1"/>
</dbReference>
<sequence length="410" mass="47876">MEKINLNICLLLPDYFSEEMPARPAITEIYGKHLSLNHNITWICPSKKLYTQLFDLQKYEQVNVYSISHPICLGLMSKSFNFIMYYYKLYKLMAVLFTKENFDIIQVRNDVFSALIAIYFKNKYRIPFVFQYSFPIDAFKFRKRNIYYFFGILQNYLQKYILKNADLIFPISEWMEFKLIKGGISKSKMVPLPMGVNPELFDFNIDGSKIRERYGLTDYKVLLYVGSMDKLRSLDPIIHAFSLIRKTNLDTKLLMVGDGNDRSHLEELSVKFGVSQYIIFTGKVSYFEIPYYISSADICLSPIRPLDIYKVSSPTKLFESMVMRKPVVANKEIQEQREVLEVSNGGILVEFQAESFASGIIRLLKNPDIAKAMGEKGYRWVIENRSYESMAYNVEKEYFKLLKSYGVSQS</sequence>
<dbReference type="Pfam" id="PF13439">
    <property type="entry name" value="Glyco_transf_4"/>
    <property type="match status" value="1"/>
</dbReference>
<keyword evidence="3" id="KW-0808">Transferase</keyword>
<evidence type="ECO:0000259" key="1">
    <source>
        <dbReference type="Pfam" id="PF00534"/>
    </source>
</evidence>
<dbReference type="Pfam" id="PF00534">
    <property type="entry name" value="Glycos_transf_1"/>
    <property type="match status" value="1"/>
</dbReference>
<dbReference type="SUPFAM" id="SSF53756">
    <property type="entry name" value="UDP-Glycosyltransferase/glycogen phosphorylase"/>
    <property type="match status" value="1"/>
</dbReference>
<reference evidence="3 4" key="1">
    <citation type="submission" date="2014-07" db="EMBL/GenBank/DDBJ databases">
        <title>Methanogenic archaea and the global carbon cycle.</title>
        <authorList>
            <person name="Henriksen J.R."/>
            <person name="Luke J."/>
            <person name="Reinhart S."/>
            <person name="Benedict M.N."/>
            <person name="Youngblut N.D."/>
            <person name="Metcalf M.E."/>
            <person name="Whitaker R.J."/>
            <person name="Metcalf W.W."/>
        </authorList>
    </citation>
    <scope>NUCLEOTIDE SEQUENCE [LARGE SCALE GENOMIC DNA]</scope>
    <source>
        <strain evidence="3 4">HB-1</strain>
    </source>
</reference>
<proteinExistence type="predicted"/>
<evidence type="ECO:0000313" key="4">
    <source>
        <dbReference type="Proteomes" id="UP000033101"/>
    </source>
</evidence>
<organism evidence="3 4">
    <name type="scientific">Methanosarcina horonobensis HB-1 = JCM 15518</name>
    <dbReference type="NCBI Taxonomy" id="1434110"/>
    <lineage>
        <taxon>Archaea</taxon>
        <taxon>Methanobacteriati</taxon>
        <taxon>Methanobacteriota</taxon>
        <taxon>Stenosarchaea group</taxon>
        <taxon>Methanomicrobia</taxon>
        <taxon>Methanosarcinales</taxon>
        <taxon>Methanosarcinaceae</taxon>
        <taxon>Methanosarcina</taxon>
    </lineage>
</organism>
<dbReference type="PANTHER" id="PTHR12526:SF622">
    <property type="entry name" value="GLYCOSYLTRANSFERASE (GROUP I)"/>
    <property type="match status" value="1"/>
</dbReference>
<dbReference type="InterPro" id="IPR028098">
    <property type="entry name" value="Glyco_trans_4-like_N"/>
</dbReference>
<dbReference type="PANTHER" id="PTHR12526">
    <property type="entry name" value="GLYCOSYLTRANSFERASE"/>
    <property type="match status" value="1"/>
</dbReference>
<dbReference type="HOGENOM" id="CLU_056882_0_0_2"/>